<keyword evidence="2" id="KW-0472">Membrane</keyword>
<feature type="compositionally biased region" description="Low complexity" evidence="1">
    <location>
        <begin position="82"/>
        <end position="95"/>
    </location>
</feature>
<feature type="compositionally biased region" description="Gly residues" evidence="1">
    <location>
        <begin position="19"/>
        <end position="41"/>
    </location>
</feature>
<feature type="region of interest" description="Disordered" evidence="1">
    <location>
        <begin position="1"/>
        <end position="44"/>
    </location>
</feature>
<feature type="transmembrane region" description="Helical" evidence="2">
    <location>
        <begin position="312"/>
        <end position="334"/>
    </location>
</feature>
<evidence type="ECO:0000256" key="1">
    <source>
        <dbReference type="SAM" id="MobiDB-lite"/>
    </source>
</evidence>
<feature type="transmembrane region" description="Helical" evidence="2">
    <location>
        <begin position="373"/>
        <end position="392"/>
    </location>
</feature>
<keyword evidence="2" id="KW-0812">Transmembrane</keyword>
<evidence type="ECO:0000313" key="4">
    <source>
        <dbReference type="Proteomes" id="UP001211907"/>
    </source>
</evidence>
<comment type="caution">
    <text evidence="3">The sequence shown here is derived from an EMBL/GenBank/DDBJ whole genome shotgun (WGS) entry which is preliminary data.</text>
</comment>
<evidence type="ECO:0000313" key="3">
    <source>
        <dbReference type="EMBL" id="KAJ3141364.1"/>
    </source>
</evidence>
<accession>A0AAD5TAZ0</accession>
<dbReference type="EMBL" id="JADGJH010000037">
    <property type="protein sequence ID" value="KAJ3141364.1"/>
    <property type="molecule type" value="Genomic_DNA"/>
</dbReference>
<keyword evidence="4" id="KW-1185">Reference proteome</keyword>
<feature type="non-terminal residue" evidence="3">
    <location>
        <position position="428"/>
    </location>
</feature>
<feature type="region of interest" description="Disordered" evidence="1">
    <location>
        <begin position="141"/>
        <end position="166"/>
    </location>
</feature>
<feature type="compositionally biased region" description="Polar residues" evidence="1">
    <location>
        <begin position="153"/>
        <end position="166"/>
    </location>
</feature>
<feature type="transmembrane region" description="Helical" evidence="2">
    <location>
        <begin position="280"/>
        <end position="300"/>
    </location>
</feature>
<feature type="region of interest" description="Disordered" evidence="1">
    <location>
        <begin position="195"/>
        <end position="220"/>
    </location>
</feature>
<dbReference type="Proteomes" id="UP001211907">
    <property type="component" value="Unassembled WGS sequence"/>
</dbReference>
<name>A0AAD5TAZ0_9FUNG</name>
<sequence>MSTGKVKISDTPRKAATGSGSGASGGGGGMSAANGNGNGKKGGIRSSIDLELQLGFEKNPLDKPSSEFRDAESWFSQAKQTAEISAAEQTAAAAAAEKDKEKRGTRDRRRNNSSSNVLLAAATTSTFGRTSARVAATAAAAAGSGGGGDGNAQQTPQQQADAEYVSPSTLQRSSFFRSSFFGGVPNNVRTLERSAAVASPTSAQRRPMGPRGPSALPTPTAATTSVAINDNANTYPNANADLQLQSFSVRNGTLSSSKDAYDLDPAEMLKTPVWYLQLRVWMYGLIFLSAFLAAVSVGAVASSSVAPSKTSVHFWIAVSIITLVVALAELLFFIRYGAKMLYHYDSPFLILTSSQSNPNNNGGLTKSLVRRDIFLPIFDLALHSVLTIFWIATLADFGTTIGSCRTETLNLGIGAGVCTGFEAGVSFG</sequence>
<evidence type="ECO:0000256" key="2">
    <source>
        <dbReference type="SAM" id="Phobius"/>
    </source>
</evidence>
<proteinExistence type="predicted"/>
<organism evidence="3 4">
    <name type="scientific">Physocladia obscura</name>
    <dbReference type="NCBI Taxonomy" id="109957"/>
    <lineage>
        <taxon>Eukaryota</taxon>
        <taxon>Fungi</taxon>
        <taxon>Fungi incertae sedis</taxon>
        <taxon>Chytridiomycota</taxon>
        <taxon>Chytridiomycota incertae sedis</taxon>
        <taxon>Chytridiomycetes</taxon>
        <taxon>Chytridiales</taxon>
        <taxon>Chytriomycetaceae</taxon>
        <taxon>Physocladia</taxon>
    </lineage>
</organism>
<dbReference type="AlphaFoldDB" id="A0AAD5TAZ0"/>
<gene>
    <name evidence="3" type="ORF">HK100_007792</name>
</gene>
<keyword evidence="2" id="KW-1133">Transmembrane helix</keyword>
<feature type="region of interest" description="Disordered" evidence="1">
    <location>
        <begin position="57"/>
        <end position="119"/>
    </location>
</feature>
<feature type="compositionally biased region" description="Basic and acidic residues" evidence="1">
    <location>
        <begin position="59"/>
        <end position="72"/>
    </location>
</feature>
<reference evidence="3" key="1">
    <citation type="submission" date="2020-05" db="EMBL/GenBank/DDBJ databases">
        <title>Phylogenomic resolution of chytrid fungi.</title>
        <authorList>
            <person name="Stajich J.E."/>
            <person name="Amses K."/>
            <person name="Simmons R."/>
            <person name="Seto K."/>
            <person name="Myers J."/>
            <person name="Bonds A."/>
            <person name="Quandt C.A."/>
            <person name="Barry K."/>
            <person name="Liu P."/>
            <person name="Grigoriev I."/>
            <person name="Longcore J.E."/>
            <person name="James T.Y."/>
        </authorList>
    </citation>
    <scope>NUCLEOTIDE SEQUENCE</scope>
    <source>
        <strain evidence="3">JEL0513</strain>
    </source>
</reference>
<protein>
    <submittedName>
        <fullName evidence="3">Uncharacterized protein</fullName>
    </submittedName>
</protein>